<evidence type="ECO:0000313" key="4">
    <source>
        <dbReference type="Proteomes" id="UP000092555"/>
    </source>
</evidence>
<evidence type="ECO:0000256" key="2">
    <source>
        <dbReference type="ARBA" id="ARBA00022840"/>
    </source>
</evidence>
<dbReference type="GO" id="GO:0000055">
    <property type="term" value="P:ribosomal large subunit export from nucleus"/>
    <property type="evidence" value="ECO:0007669"/>
    <property type="project" value="TreeGrafter"/>
</dbReference>
<dbReference type="GO" id="GO:0030687">
    <property type="term" value="C:preribosome, large subunit precursor"/>
    <property type="evidence" value="ECO:0007669"/>
    <property type="project" value="TreeGrafter"/>
</dbReference>
<evidence type="ECO:0000256" key="1">
    <source>
        <dbReference type="ARBA" id="ARBA00022741"/>
    </source>
</evidence>
<dbReference type="GO" id="GO:0005634">
    <property type="term" value="C:nucleus"/>
    <property type="evidence" value="ECO:0007669"/>
    <property type="project" value="TreeGrafter"/>
</dbReference>
<dbReference type="GO" id="GO:0000027">
    <property type="term" value="P:ribosomal large subunit assembly"/>
    <property type="evidence" value="ECO:0007669"/>
    <property type="project" value="TreeGrafter"/>
</dbReference>
<evidence type="ECO:0008006" key="5">
    <source>
        <dbReference type="Google" id="ProtNLM"/>
    </source>
</evidence>
<dbReference type="InterPro" id="IPR036465">
    <property type="entry name" value="vWFA_dom_sf"/>
</dbReference>
<feature type="non-terminal residue" evidence="3">
    <location>
        <position position="1"/>
    </location>
</feature>
<dbReference type="PANTHER" id="PTHR48103:SF2">
    <property type="entry name" value="MIDASIN"/>
    <property type="match status" value="1"/>
</dbReference>
<gene>
    <name evidence="3" type="ORF">METBIDRAFT_20485</name>
</gene>
<dbReference type="RefSeq" id="XP_018709429.1">
    <property type="nucleotide sequence ID" value="XM_018854967.1"/>
</dbReference>
<name>A0A1A0H1X5_9ASCO</name>
<dbReference type="Proteomes" id="UP000092555">
    <property type="component" value="Unassembled WGS sequence"/>
</dbReference>
<reference evidence="3 4" key="1">
    <citation type="submission" date="2016-05" db="EMBL/GenBank/DDBJ databases">
        <title>Comparative genomics of biotechnologically important yeasts.</title>
        <authorList>
            <consortium name="DOE Joint Genome Institute"/>
            <person name="Riley R."/>
            <person name="Haridas S."/>
            <person name="Wolfe K.H."/>
            <person name="Lopes M.R."/>
            <person name="Hittinger C.T."/>
            <person name="Goker M."/>
            <person name="Salamov A."/>
            <person name="Wisecaver J."/>
            <person name="Long T.M."/>
            <person name="Aerts A.L."/>
            <person name="Barry K."/>
            <person name="Choi C."/>
            <person name="Clum A."/>
            <person name="Coughlan A.Y."/>
            <person name="Deshpande S."/>
            <person name="Douglass A.P."/>
            <person name="Hanson S.J."/>
            <person name="Klenk H.-P."/>
            <person name="LaButti K."/>
            <person name="Lapidus A."/>
            <person name="Lindquist E."/>
            <person name="Lipzen A."/>
            <person name="Meier-kolthoff J.P."/>
            <person name="Ohm R.A."/>
            <person name="Otillar R.P."/>
            <person name="Pangilinan J."/>
            <person name="Peng Y."/>
            <person name="Rokas A."/>
            <person name="Rosa C.A."/>
            <person name="Scheuner C."/>
            <person name="Sibirny A.A."/>
            <person name="Slot J.C."/>
            <person name="Stielow J.B."/>
            <person name="Sun H."/>
            <person name="Kurtzman C.P."/>
            <person name="Blackwell M."/>
            <person name="Grigoriev I.V."/>
            <person name="Jeffries T.W."/>
        </authorList>
    </citation>
    <scope>NUCLEOTIDE SEQUENCE [LARGE SCALE GENOMIC DNA]</scope>
    <source>
        <strain evidence="3 4">NRRL YB-4993</strain>
    </source>
</reference>
<protein>
    <recommendedName>
        <fullName evidence="5">VWFA domain-containing protein</fullName>
    </recommendedName>
</protein>
<keyword evidence="4" id="KW-1185">Reference proteome</keyword>
<organism evidence="3 4">
    <name type="scientific">Metschnikowia bicuspidata var. bicuspidata NRRL YB-4993</name>
    <dbReference type="NCBI Taxonomy" id="869754"/>
    <lineage>
        <taxon>Eukaryota</taxon>
        <taxon>Fungi</taxon>
        <taxon>Dikarya</taxon>
        <taxon>Ascomycota</taxon>
        <taxon>Saccharomycotina</taxon>
        <taxon>Pichiomycetes</taxon>
        <taxon>Metschnikowiaceae</taxon>
        <taxon>Metschnikowia</taxon>
    </lineage>
</organism>
<dbReference type="OrthoDB" id="5186at2759"/>
<keyword evidence="2" id="KW-0067">ATP-binding</keyword>
<dbReference type="PANTHER" id="PTHR48103">
    <property type="entry name" value="MIDASIN-RELATED"/>
    <property type="match status" value="1"/>
</dbReference>
<evidence type="ECO:0000313" key="3">
    <source>
        <dbReference type="EMBL" id="OBA18034.1"/>
    </source>
</evidence>
<keyword evidence="1" id="KW-0547">Nucleotide-binding</keyword>
<feature type="non-terminal residue" evidence="3">
    <location>
        <position position="158"/>
    </location>
</feature>
<proteinExistence type="predicted"/>
<dbReference type="SUPFAM" id="SSF53300">
    <property type="entry name" value="vWA-like"/>
    <property type="match status" value="1"/>
</dbReference>
<dbReference type="GO" id="GO:0005524">
    <property type="term" value="F:ATP binding"/>
    <property type="evidence" value="ECO:0007669"/>
    <property type="project" value="UniProtKB-KW"/>
</dbReference>
<accession>A0A1A0H1X5</accession>
<dbReference type="STRING" id="869754.A0A1A0H1X5"/>
<dbReference type="EMBL" id="LXTC01000009">
    <property type="protein sequence ID" value="OBA18034.1"/>
    <property type="molecule type" value="Genomic_DNA"/>
</dbReference>
<dbReference type="AlphaFoldDB" id="A0A1A0H1X5"/>
<sequence>KLVHPFDKPFNQETGANVFQWFDFKQERTDIKQLCSQSLKIFENARSSSSSDLWQLQIIISDGVCEDHATVQRLVRKAREEKVMLVFVVVDGITSNESILDMSQVSYVPDPVTGTMSLKVENYLDTFPFEFYVVVRNINELPEMLSLILRQYFSEVAN</sequence>
<comment type="caution">
    <text evidence="3">The sequence shown here is derived from an EMBL/GenBank/DDBJ whole genome shotgun (WGS) entry which is preliminary data.</text>
</comment>
<dbReference type="GeneID" id="30027943"/>